<dbReference type="Proteomes" id="UP000199138">
    <property type="component" value="Unassembled WGS sequence"/>
</dbReference>
<sequence length="414" mass="48039">MIFPEVTKVASGILIIHKMIRQKIQLKKLLAIGFIAFSLFSCDSNQKEKSKEVANTPKEETTKREIWTKKQANDWYAAQPWYVGANFNPSTAINQLEMWQADSFDTATIDKELGWAEEIGMNAMRVYLHDLLYKQDPEGFFKRMDEYLAIADKHHIKTLFVLFDSCWDPFPALGTQRAPKPHVHNSGWVQSPGQKVLQDSTQYSRLEKYVKATVGHFNNDERILGWDVWNEPDNMTGPSYEAVEIANKKELVYNLLGQVFEWARSENPSQPLTSGIWIGDWANHDTMEKMHKLQVTQSDVISFHNYETPEIFETKIKQLQRYGKPLLCTEYMARPNGSTFQGFLPIAKKYNVAMFNWGLVDGKSQTKYPWDSWTKTYTAEPEEWFHEVFHTDGTPYKTEETEFIKKITSEVNSK</sequence>
<evidence type="ECO:0000313" key="1">
    <source>
        <dbReference type="EMBL" id="SFU59456.1"/>
    </source>
</evidence>
<dbReference type="SMR" id="A0A1I7HG66"/>
<accession>A0A1I7HG66</accession>
<dbReference type="STRING" id="1224947.SAMN05216480_10916"/>
<keyword evidence="2" id="KW-1185">Reference proteome</keyword>
<dbReference type="EMBL" id="FPBK01000009">
    <property type="protein sequence ID" value="SFU59456.1"/>
    <property type="molecule type" value="Genomic_DNA"/>
</dbReference>
<name>A0A1I7HG66_9FLAO</name>
<dbReference type="Gene3D" id="3.20.20.80">
    <property type="entry name" value="Glycosidases"/>
    <property type="match status" value="1"/>
</dbReference>
<organism evidence="1 2">
    <name type="scientific">Pustulibacterium marinum</name>
    <dbReference type="NCBI Taxonomy" id="1224947"/>
    <lineage>
        <taxon>Bacteria</taxon>
        <taxon>Pseudomonadati</taxon>
        <taxon>Bacteroidota</taxon>
        <taxon>Flavobacteriia</taxon>
        <taxon>Flavobacteriales</taxon>
        <taxon>Flavobacteriaceae</taxon>
        <taxon>Pustulibacterium</taxon>
    </lineage>
</organism>
<evidence type="ECO:0000313" key="2">
    <source>
        <dbReference type="Proteomes" id="UP000199138"/>
    </source>
</evidence>
<dbReference type="InterPro" id="IPR017853">
    <property type="entry name" value="GH"/>
</dbReference>
<gene>
    <name evidence="1" type="ORF">SAMN05216480_10916</name>
</gene>
<dbReference type="GO" id="GO:0016787">
    <property type="term" value="F:hydrolase activity"/>
    <property type="evidence" value="ECO:0007669"/>
    <property type="project" value="UniProtKB-KW"/>
</dbReference>
<keyword evidence="1" id="KW-0378">Hydrolase</keyword>
<proteinExistence type="predicted"/>
<reference evidence="1 2" key="1">
    <citation type="submission" date="2016-10" db="EMBL/GenBank/DDBJ databases">
        <authorList>
            <person name="de Groot N.N."/>
        </authorList>
    </citation>
    <scope>NUCLEOTIDE SEQUENCE [LARGE SCALE GENOMIC DNA]</scope>
    <source>
        <strain evidence="1 2">CGMCC 1.12333</strain>
    </source>
</reference>
<dbReference type="AlphaFoldDB" id="A0A1I7HG66"/>
<dbReference type="SUPFAM" id="SSF51445">
    <property type="entry name" value="(Trans)glycosidases"/>
    <property type="match status" value="1"/>
</dbReference>
<protein>
    <submittedName>
        <fullName evidence="1">Cellulase (Glycosyl hydrolase family 5)</fullName>
    </submittedName>
</protein>